<dbReference type="Proteomes" id="UP001595699">
    <property type="component" value="Unassembled WGS sequence"/>
</dbReference>
<dbReference type="EMBL" id="JBHRZH010000012">
    <property type="protein sequence ID" value="MFC3762245.1"/>
    <property type="molecule type" value="Genomic_DNA"/>
</dbReference>
<evidence type="ECO:0000313" key="1">
    <source>
        <dbReference type="EMBL" id="MFC3762245.1"/>
    </source>
</evidence>
<organism evidence="1 2">
    <name type="scientific">Tenggerimyces flavus</name>
    <dbReference type="NCBI Taxonomy" id="1708749"/>
    <lineage>
        <taxon>Bacteria</taxon>
        <taxon>Bacillati</taxon>
        <taxon>Actinomycetota</taxon>
        <taxon>Actinomycetes</taxon>
        <taxon>Propionibacteriales</taxon>
        <taxon>Nocardioidaceae</taxon>
        <taxon>Tenggerimyces</taxon>
    </lineage>
</organism>
<proteinExistence type="predicted"/>
<accession>A0ABV7YAA8</accession>
<keyword evidence="2" id="KW-1185">Reference proteome</keyword>
<dbReference type="RefSeq" id="WP_205120777.1">
    <property type="nucleotide sequence ID" value="NZ_JAFBCM010000001.1"/>
</dbReference>
<name>A0ABV7YAA8_9ACTN</name>
<sequence length="84" mass="9146">MTALRLLPRHPPPDVVRLRRLMCDAPGHRPDTGASTQLERLPVLSAAESTVVAELLTELAETGDPRLAALATEMASRLHDRLSL</sequence>
<comment type="caution">
    <text evidence="1">The sequence shown here is derived from an EMBL/GenBank/DDBJ whole genome shotgun (WGS) entry which is preliminary data.</text>
</comment>
<evidence type="ECO:0000313" key="2">
    <source>
        <dbReference type="Proteomes" id="UP001595699"/>
    </source>
</evidence>
<gene>
    <name evidence="1" type="ORF">ACFOUW_15490</name>
</gene>
<reference evidence="2" key="1">
    <citation type="journal article" date="2019" name="Int. J. Syst. Evol. Microbiol.">
        <title>The Global Catalogue of Microorganisms (GCM) 10K type strain sequencing project: providing services to taxonomists for standard genome sequencing and annotation.</title>
        <authorList>
            <consortium name="The Broad Institute Genomics Platform"/>
            <consortium name="The Broad Institute Genome Sequencing Center for Infectious Disease"/>
            <person name="Wu L."/>
            <person name="Ma J."/>
        </authorList>
    </citation>
    <scope>NUCLEOTIDE SEQUENCE [LARGE SCALE GENOMIC DNA]</scope>
    <source>
        <strain evidence="2">CGMCC 4.7241</strain>
    </source>
</reference>
<protein>
    <submittedName>
        <fullName evidence="1">Uncharacterized protein</fullName>
    </submittedName>
</protein>